<gene>
    <name evidence="1" type="ORF">H9841_00785</name>
</gene>
<protein>
    <submittedName>
        <fullName evidence="1">Uncharacterized protein</fullName>
    </submittedName>
</protein>
<dbReference type="Proteomes" id="UP000823868">
    <property type="component" value="Unassembled WGS sequence"/>
</dbReference>
<organism evidence="1 2">
    <name type="scientific">Candidatus Flavonifractor merdigallinarum</name>
    <dbReference type="NCBI Taxonomy" id="2838589"/>
    <lineage>
        <taxon>Bacteria</taxon>
        <taxon>Bacillati</taxon>
        <taxon>Bacillota</taxon>
        <taxon>Clostridia</taxon>
        <taxon>Eubacteriales</taxon>
        <taxon>Oscillospiraceae</taxon>
        <taxon>Flavonifractor</taxon>
    </lineage>
</organism>
<reference evidence="1" key="2">
    <citation type="submission" date="2021-04" db="EMBL/GenBank/DDBJ databases">
        <authorList>
            <person name="Gilroy R."/>
        </authorList>
    </citation>
    <scope>NUCLEOTIDE SEQUENCE</scope>
    <source>
        <strain evidence="1">ChiBcec16_6824</strain>
    </source>
</reference>
<comment type="caution">
    <text evidence="1">The sequence shown here is derived from an EMBL/GenBank/DDBJ whole genome shotgun (WGS) entry which is preliminary data.</text>
</comment>
<evidence type="ECO:0000313" key="1">
    <source>
        <dbReference type="EMBL" id="HIY20421.1"/>
    </source>
</evidence>
<accession>A0A9D1Y6L1</accession>
<evidence type="ECO:0000313" key="2">
    <source>
        <dbReference type="Proteomes" id="UP000823868"/>
    </source>
</evidence>
<reference evidence="1" key="1">
    <citation type="journal article" date="2021" name="PeerJ">
        <title>Extensive microbial diversity within the chicken gut microbiome revealed by metagenomics and culture.</title>
        <authorList>
            <person name="Gilroy R."/>
            <person name="Ravi A."/>
            <person name="Getino M."/>
            <person name="Pursley I."/>
            <person name="Horton D.L."/>
            <person name="Alikhan N.F."/>
            <person name="Baker D."/>
            <person name="Gharbi K."/>
            <person name="Hall N."/>
            <person name="Watson M."/>
            <person name="Adriaenssens E.M."/>
            <person name="Foster-Nyarko E."/>
            <person name="Jarju S."/>
            <person name="Secka A."/>
            <person name="Antonio M."/>
            <person name="Oren A."/>
            <person name="Chaudhuri R.R."/>
            <person name="La Ragione R."/>
            <person name="Hildebrand F."/>
            <person name="Pallen M.J."/>
        </authorList>
    </citation>
    <scope>NUCLEOTIDE SEQUENCE</scope>
    <source>
        <strain evidence="1">ChiBcec16_6824</strain>
    </source>
</reference>
<name>A0A9D1Y6L1_9FIRM</name>
<proteinExistence type="predicted"/>
<sequence length="132" mass="14016">MASYTEHYQLHQWVPEDDFLRTDFNENAGVAAALSAAESKAQVVTGSYNGNGAATRAITLGFQPAAVLVEAENGRRNPGDDYIYGGLALPGAPVMGSGSTAVDILETGFRVRSGGNSFTNFSGQWYSCIAFR</sequence>
<dbReference type="AlphaFoldDB" id="A0A9D1Y6L1"/>
<dbReference type="EMBL" id="DXDX01000016">
    <property type="protein sequence ID" value="HIY20421.1"/>
    <property type="molecule type" value="Genomic_DNA"/>
</dbReference>